<sequence length="868" mass="91613">MPGDFSAGHMPARHSILVSSSGSTARFSLPSSLLAEDGLQYGPPPEVHSGCLGRGTRPRAASSDSEEVDSDEGEAAQRRQPLAAGRACRTNEEETPPLAAAPHHQRAWRADADDRVSEYVPGVEGAAKSEAQPTSSRNQGNYGGRHERGYLLRMPAQTEGVATGSGRIFSGDSSGRGPVDLLRLVSLRRHGKSCFRPTTLVRQSQSGAPRPDEAGALPVRPAPVDAETASTAPSPLPPSRSGSRAEQAGGHDELVSAADGLQRKDLHTNGRSAVHTARQKGNEPVPPRGCPLVAARGSSTATPHLVEGSLPEGSSSAGIRRPRDSIASSLDRSSTGGCPTADSGLHDFLYAAAASPHFDEGAPRGEWGETDERQGESPVGSFFSAGATVAGQGSPRSCAGLANRASEHYALGPGTRFPATAFEGLTVPLSEATTRAAESSGRLREASRGHGRLDKLTVKRVRGPAGASKETGKTILRRRTPSDESACPTSSTDRREPLRPSGKRNLNSSCFALAGRVDGQRSLRTEGATATEKPTSKDRARQKCARYFHRCVSAARSDALLEVRQFQRMLHGACVAGEQTRGEFDTAQDRAWFCSNTEQLPSKEATQYPLRNRGFRPFGVSDHVGNLPDGLSEGLPLALFRPAESPPDSRGTAVCGEAHSPPRASGTGDASGEASSPAGCFGPGALQRQEREGALARWCRRLLLVQVLRAKEAFRGGGVVIVGRLVKVSHMGVTPCTSGDGGGVNVQFIIEPQRWCSICKVVAGSLDTATAVAGAPGEARHQEGQLKGATERGISESMRETCSGTEPRWIHRPLLLGLLRPRMLRVQRGQPGWGGVSSEPRGRATSAGKRWLLLHAGVIPITAVSYSL</sequence>
<dbReference type="KEGG" id="bbes:BESB_033380"/>
<dbReference type="Proteomes" id="UP000224006">
    <property type="component" value="Chromosome II"/>
</dbReference>
<dbReference type="RefSeq" id="XP_029220889.1">
    <property type="nucleotide sequence ID" value="XM_029361924.1"/>
</dbReference>
<feature type="region of interest" description="Disordered" evidence="1">
    <location>
        <begin position="433"/>
        <end position="506"/>
    </location>
</feature>
<reference evidence="2 3" key="1">
    <citation type="submission" date="2017-09" db="EMBL/GenBank/DDBJ databases">
        <title>Genome sequencing of Besnoitia besnoiti strain Bb-Ger1.</title>
        <authorList>
            <person name="Schares G."/>
            <person name="Venepally P."/>
            <person name="Lorenzi H.A."/>
        </authorList>
    </citation>
    <scope>NUCLEOTIDE SEQUENCE [LARGE SCALE GENOMIC DNA]</scope>
    <source>
        <strain evidence="2 3">Bb-Ger1</strain>
    </source>
</reference>
<name>A0A2A9MMQ3_BESBE</name>
<evidence type="ECO:0000313" key="2">
    <source>
        <dbReference type="EMBL" id="PFH36880.1"/>
    </source>
</evidence>
<feature type="compositionally biased region" description="Basic and acidic residues" evidence="1">
    <location>
        <begin position="778"/>
        <end position="799"/>
    </location>
</feature>
<feature type="compositionally biased region" description="Polar residues" evidence="1">
    <location>
        <begin position="131"/>
        <end position="140"/>
    </location>
</feature>
<dbReference type="GeneID" id="40308319"/>
<comment type="caution">
    <text evidence="2">The sequence shown here is derived from an EMBL/GenBank/DDBJ whole genome shotgun (WGS) entry which is preliminary data.</text>
</comment>
<dbReference type="AlphaFoldDB" id="A0A2A9MMQ3"/>
<protein>
    <submittedName>
        <fullName evidence="2">Uncharacterized protein</fullName>
    </submittedName>
</protein>
<keyword evidence="3" id="KW-1185">Reference proteome</keyword>
<feature type="region of interest" description="Disordered" evidence="1">
    <location>
        <begin position="358"/>
        <end position="385"/>
    </location>
</feature>
<feature type="compositionally biased region" description="Basic and acidic residues" evidence="1">
    <location>
        <begin position="441"/>
        <end position="457"/>
    </location>
</feature>
<feature type="region of interest" description="Disordered" evidence="1">
    <location>
        <begin position="642"/>
        <end position="678"/>
    </location>
</feature>
<proteinExistence type="predicted"/>
<feature type="compositionally biased region" description="Acidic residues" evidence="1">
    <location>
        <begin position="64"/>
        <end position="74"/>
    </location>
</feature>
<evidence type="ECO:0000256" key="1">
    <source>
        <dbReference type="SAM" id="MobiDB-lite"/>
    </source>
</evidence>
<feature type="region of interest" description="Disordered" evidence="1">
    <location>
        <begin position="196"/>
        <end position="321"/>
    </location>
</feature>
<feature type="region of interest" description="Disordered" evidence="1">
    <location>
        <begin position="35"/>
        <end position="146"/>
    </location>
</feature>
<feature type="region of interest" description="Disordered" evidence="1">
    <location>
        <begin position="775"/>
        <end position="801"/>
    </location>
</feature>
<feature type="compositionally biased region" description="Basic and acidic residues" evidence="1">
    <location>
        <begin position="108"/>
        <end position="117"/>
    </location>
</feature>
<dbReference type="EMBL" id="NWUJ01000002">
    <property type="protein sequence ID" value="PFH36880.1"/>
    <property type="molecule type" value="Genomic_DNA"/>
</dbReference>
<evidence type="ECO:0000313" key="3">
    <source>
        <dbReference type="Proteomes" id="UP000224006"/>
    </source>
</evidence>
<feature type="compositionally biased region" description="Low complexity" evidence="1">
    <location>
        <begin position="228"/>
        <end position="244"/>
    </location>
</feature>
<accession>A0A2A9MMQ3</accession>
<gene>
    <name evidence="2" type="ORF">BESB_033380</name>
</gene>
<feature type="compositionally biased region" description="Basic and acidic residues" evidence="1">
    <location>
        <begin position="358"/>
        <end position="375"/>
    </location>
</feature>
<dbReference type="VEuPathDB" id="ToxoDB:BESB_033380"/>
<organism evidence="2 3">
    <name type="scientific">Besnoitia besnoiti</name>
    <name type="common">Apicomplexan protozoan</name>
    <dbReference type="NCBI Taxonomy" id="94643"/>
    <lineage>
        <taxon>Eukaryota</taxon>
        <taxon>Sar</taxon>
        <taxon>Alveolata</taxon>
        <taxon>Apicomplexa</taxon>
        <taxon>Conoidasida</taxon>
        <taxon>Coccidia</taxon>
        <taxon>Eucoccidiorida</taxon>
        <taxon>Eimeriorina</taxon>
        <taxon>Sarcocystidae</taxon>
        <taxon>Besnoitia</taxon>
    </lineage>
</organism>